<name>A0A2S3UK32_9HYPH</name>
<organism evidence="4 5">
    <name type="scientific">Roseibium marinum</name>
    <dbReference type="NCBI Taxonomy" id="281252"/>
    <lineage>
        <taxon>Bacteria</taxon>
        <taxon>Pseudomonadati</taxon>
        <taxon>Pseudomonadota</taxon>
        <taxon>Alphaproteobacteria</taxon>
        <taxon>Hyphomicrobiales</taxon>
        <taxon>Stappiaceae</taxon>
        <taxon>Roseibium</taxon>
    </lineage>
</organism>
<dbReference type="GO" id="GO:0016616">
    <property type="term" value="F:oxidoreductase activity, acting on the CH-OH group of donors, NAD or NADP as acceptor"/>
    <property type="evidence" value="ECO:0007669"/>
    <property type="project" value="TreeGrafter"/>
</dbReference>
<dbReference type="InterPro" id="IPR036291">
    <property type="entry name" value="NAD(P)-bd_dom_sf"/>
</dbReference>
<dbReference type="RefSeq" id="WP_103225375.1">
    <property type="nucleotide sequence ID" value="NZ_PPCN01000018.1"/>
</dbReference>
<evidence type="ECO:0000256" key="1">
    <source>
        <dbReference type="ARBA" id="ARBA00006484"/>
    </source>
</evidence>
<proteinExistence type="inferred from homology"/>
<comment type="similarity">
    <text evidence="1 3">Belongs to the short-chain dehydrogenases/reductases (SDR) family.</text>
</comment>
<keyword evidence="2" id="KW-0560">Oxidoreductase</keyword>
<dbReference type="PROSITE" id="PS00061">
    <property type="entry name" value="ADH_SHORT"/>
    <property type="match status" value="1"/>
</dbReference>
<reference evidence="4 5" key="1">
    <citation type="submission" date="2018-01" db="EMBL/GenBank/DDBJ databases">
        <title>Genomic Encyclopedia of Archaeal and Bacterial Type Strains, Phase II (KMG-II): from individual species to whole genera.</title>
        <authorList>
            <person name="Goeker M."/>
        </authorList>
    </citation>
    <scope>NUCLEOTIDE SEQUENCE [LARGE SCALE GENOMIC DNA]</scope>
    <source>
        <strain evidence="4 5">DSM 17023</strain>
    </source>
</reference>
<comment type="caution">
    <text evidence="4">The sequence shown here is derived from an EMBL/GenBank/DDBJ whole genome shotgun (WGS) entry which is preliminary data.</text>
</comment>
<evidence type="ECO:0000313" key="4">
    <source>
        <dbReference type="EMBL" id="POF28057.1"/>
    </source>
</evidence>
<dbReference type="InterPro" id="IPR002347">
    <property type="entry name" value="SDR_fam"/>
</dbReference>
<evidence type="ECO:0000256" key="3">
    <source>
        <dbReference type="RuleBase" id="RU000363"/>
    </source>
</evidence>
<dbReference type="PANTHER" id="PTHR24322:SF736">
    <property type="entry name" value="RETINOL DEHYDROGENASE 10"/>
    <property type="match status" value="1"/>
</dbReference>
<protein>
    <submittedName>
        <fullName evidence="4">Short-subunit dehydrogenase</fullName>
    </submittedName>
</protein>
<dbReference type="InterPro" id="IPR020904">
    <property type="entry name" value="Sc_DH/Rdtase_CS"/>
</dbReference>
<gene>
    <name evidence="4" type="ORF">CLV41_11861</name>
</gene>
<dbReference type="PRINTS" id="PR00080">
    <property type="entry name" value="SDRFAMILY"/>
</dbReference>
<keyword evidence="5" id="KW-1185">Reference proteome</keyword>
<dbReference type="Pfam" id="PF00106">
    <property type="entry name" value="adh_short"/>
    <property type="match status" value="1"/>
</dbReference>
<sequence length="263" mass="27509">MRGQAPQHVAITGAGGQLGRALVDVLSPLVAQLSVSDLEVRDLDFPGRAPSQERAAELHPASVDVGDDEALRRWLTACRERAPLDWIIVNAGLGGPAPQGAFCEDPGRTASLIEINLLAAIEQCRIASEMMIGNGGGRIVLISSLSALIGYPDAPVYAATKAGLRAYGLSMSVRLAGTGVGITIALPGFLSEGMTEGGSWRPFSVTPEQAARQIVRAASSGRTEISFPRPMSAAIGALGLLPATLRGAVYRRWSGRSQVLSRS</sequence>
<evidence type="ECO:0000256" key="2">
    <source>
        <dbReference type="ARBA" id="ARBA00023002"/>
    </source>
</evidence>
<dbReference type="PRINTS" id="PR00081">
    <property type="entry name" value="GDHRDH"/>
</dbReference>
<dbReference type="OrthoDB" id="335726at2"/>
<dbReference type="EMBL" id="PPCN01000018">
    <property type="protein sequence ID" value="POF28057.1"/>
    <property type="molecule type" value="Genomic_DNA"/>
</dbReference>
<dbReference type="AlphaFoldDB" id="A0A2S3UK32"/>
<dbReference type="SUPFAM" id="SSF51735">
    <property type="entry name" value="NAD(P)-binding Rossmann-fold domains"/>
    <property type="match status" value="1"/>
</dbReference>
<dbReference type="PANTHER" id="PTHR24322">
    <property type="entry name" value="PKSB"/>
    <property type="match status" value="1"/>
</dbReference>
<dbReference type="Gene3D" id="3.40.50.720">
    <property type="entry name" value="NAD(P)-binding Rossmann-like Domain"/>
    <property type="match status" value="1"/>
</dbReference>
<accession>A0A2S3UK32</accession>
<evidence type="ECO:0000313" key="5">
    <source>
        <dbReference type="Proteomes" id="UP000236959"/>
    </source>
</evidence>
<dbReference type="Proteomes" id="UP000236959">
    <property type="component" value="Unassembled WGS sequence"/>
</dbReference>